<protein>
    <submittedName>
        <fullName evidence="1">Uncharacterized protein</fullName>
    </submittedName>
</protein>
<dbReference type="EMBL" id="BK059131">
    <property type="protein sequence ID" value="DAE32982.1"/>
    <property type="molecule type" value="Genomic_DNA"/>
</dbReference>
<accession>A0A8S5RNV5</accession>
<reference evidence="1" key="1">
    <citation type="journal article" date="2021" name="Proc. Natl. Acad. Sci. U.S.A.">
        <title>A Catalog of Tens of Thousands of Viruses from Human Metagenomes Reveals Hidden Associations with Chronic Diseases.</title>
        <authorList>
            <person name="Tisza M.J."/>
            <person name="Buck C.B."/>
        </authorList>
    </citation>
    <scope>NUCLEOTIDE SEQUENCE</scope>
    <source>
        <strain evidence="1">CtoYX9</strain>
    </source>
</reference>
<proteinExistence type="predicted"/>
<organism evidence="1">
    <name type="scientific">virus sp. ctoYX9</name>
    <dbReference type="NCBI Taxonomy" id="2825822"/>
    <lineage>
        <taxon>Viruses</taxon>
    </lineage>
</organism>
<name>A0A8S5RNV5_9VIRU</name>
<evidence type="ECO:0000313" key="1">
    <source>
        <dbReference type="EMBL" id="DAE32982.1"/>
    </source>
</evidence>
<sequence>MILLHLNYFYMPPYVLRTKLRQRSCMRASL</sequence>